<keyword evidence="7" id="KW-0732">Signal</keyword>
<dbReference type="PANTHER" id="PTHR10926:SF0">
    <property type="entry name" value="CDC50, ISOFORM A"/>
    <property type="match status" value="1"/>
</dbReference>
<reference evidence="8 9" key="1">
    <citation type="submission" date="2014-04" db="EMBL/GenBank/DDBJ databases">
        <title>A new species of microsporidia sheds light on the evolution of extreme parasitism.</title>
        <authorList>
            <person name="Haag K.L."/>
            <person name="James T.Y."/>
            <person name="Larsson R."/>
            <person name="Schaer T.M."/>
            <person name="Refardt D."/>
            <person name="Pombert J.-F."/>
            <person name="Ebert D."/>
        </authorList>
    </citation>
    <scope>NUCLEOTIDE SEQUENCE [LARGE SCALE GENOMIC DNA]</scope>
    <source>
        <strain evidence="8 9">UGP3</strain>
        <tissue evidence="8">Spores</tissue>
    </source>
</reference>
<dbReference type="GO" id="GO:0005886">
    <property type="term" value="C:plasma membrane"/>
    <property type="evidence" value="ECO:0007669"/>
    <property type="project" value="TreeGrafter"/>
</dbReference>
<evidence type="ECO:0008006" key="10">
    <source>
        <dbReference type="Google" id="ProtNLM"/>
    </source>
</evidence>
<evidence type="ECO:0000256" key="3">
    <source>
        <dbReference type="ARBA" id="ARBA00022692"/>
    </source>
</evidence>
<comment type="subcellular location">
    <subcellularLocation>
        <location evidence="1">Membrane</location>
        <topology evidence="1">Multi-pass membrane protein</topology>
    </subcellularLocation>
</comment>
<keyword evidence="3 6" id="KW-0812">Transmembrane</keyword>
<dbReference type="Pfam" id="PF03381">
    <property type="entry name" value="CDC50"/>
    <property type="match status" value="1"/>
</dbReference>
<evidence type="ECO:0000256" key="6">
    <source>
        <dbReference type="SAM" id="Phobius"/>
    </source>
</evidence>
<feature type="signal peptide" evidence="7">
    <location>
        <begin position="1"/>
        <end position="24"/>
    </location>
</feature>
<evidence type="ECO:0000256" key="7">
    <source>
        <dbReference type="SAM" id="SignalP"/>
    </source>
</evidence>
<evidence type="ECO:0000256" key="2">
    <source>
        <dbReference type="ARBA" id="ARBA00009457"/>
    </source>
</evidence>
<organism evidence="8 9">
    <name type="scientific">Mitosporidium daphniae</name>
    <dbReference type="NCBI Taxonomy" id="1485682"/>
    <lineage>
        <taxon>Eukaryota</taxon>
        <taxon>Fungi</taxon>
        <taxon>Fungi incertae sedis</taxon>
        <taxon>Microsporidia</taxon>
        <taxon>Mitosporidium</taxon>
    </lineage>
</organism>
<evidence type="ECO:0000256" key="4">
    <source>
        <dbReference type="ARBA" id="ARBA00022989"/>
    </source>
</evidence>
<evidence type="ECO:0000313" key="9">
    <source>
        <dbReference type="Proteomes" id="UP000029725"/>
    </source>
</evidence>
<feature type="transmembrane region" description="Helical" evidence="6">
    <location>
        <begin position="265"/>
        <end position="289"/>
    </location>
</feature>
<dbReference type="OrthoDB" id="340608at2759"/>
<feature type="chain" id="PRO_5001941888" description="Cell cycle control protein" evidence="7">
    <location>
        <begin position="25"/>
        <end position="324"/>
    </location>
</feature>
<dbReference type="VEuPathDB" id="MicrosporidiaDB:DI09_69p90"/>
<name>A0A098VNF8_9MICR</name>
<dbReference type="GO" id="GO:0005794">
    <property type="term" value="C:Golgi apparatus"/>
    <property type="evidence" value="ECO:0007669"/>
    <property type="project" value="TreeGrafter"/>
</dbReference>
<keyword evidence="4 6" id="KW-1133">Transmembrane helix</keyword>
<evidence type="ECO:0000256" key="5">
    <source>
        <dbReference type="ARBA" id="ARBA00023136"/>
    </source>
</evidence>
<evidence type="ECO:0000256" key="1">
    <source>
        <dbReference type="ARBA" id="ARBA00004141"/>
    </source>
</evidence>
<proteinExistence type="inferred from homology"/>
<dbReference type="GeneID" id="25260637"/>
<keyword evidence="5 6" id="KW-0472">Membrane</keyword>
<dbReference type="GO" id="GO:0005783">
    <property type="term" value="C:endoplasmic reticulum"/>
    <property type="evidence" value="ECO:0007669"/>
    <property type="project" value="TreeGrafter"/>
</dbReference>
<dbReference type="PANTHER" id="PTHR10926">
    <property type="entry name" value="CELL CYCLE CONTROL PROTEIN 50"/>
    <property type="match status" value="1"/>
</dbReference>
<sequence length="324" mass="35371">MGLQTVSFVSSFLAIDFWCCSIAAHTCYFALDRTVYELRYTGCGSSSEAPAPGTSRCPTCKLQLPLPQDHRRLFLYYRLTNYYQSSVQYVTSIDRSQLQGAALGVSDLGDCSPIIKEGSVPFYPCGLISDSRFNDTFAADGLPTGVSFTQSGIAWPSDVDALYRATAYGANATLPPPSWAQAQGNLWPPSPDWITGDEHLMNWMRVSAFPTFLKLYGIINGLGGDNSNPSELTLLVSDCFPIGSAFGGTKSIFISSQSFFIGGKILALPIIFTASGTVLLLTALIILLLHKKRNRMATEFDAYPGAAAETEMFQMLQRMQEESM</sequence>
<protein>
    <recommendedName>
        <fullName evidence="10">Cell cycle control protein</fullName>
    </recommendedName>
</protein>
<evidence type="ECO:0000313" key="8">
    <source>
        <dbReference type="EMBL" id="KGG50485.1"/>
    </source>
</evidence>
<comment type="similarity">
    <text evidence="2">Belongs to the CDC50/LEM3 family.</text>
</comment>
<accession>A0A098VNF8</accession>
<comment type="caution">
    <text evidence="8">The sequence shown here is derived from an EMBL/GenBank/DDBJ whole genome shotgun (WGS) entry which is preliminary data.</text>
</comment>
<dbReference type="InterPro" id="IPR005045">
    <property type="entry name" value="CDC50/LEM3_fam"/>
</dbReference>
<dbReference type="Proteomes" id="UP000029725">
    <property type="component" value="Unassembled WGS sequence"/>
</dbReference>
<dbReference type="EMBL" id="JMKJ01000578">
    <property type="protein sequence ID" value="KGG50485.1"/>
    <property type="molecule type" value="Genomic_DNA"/>
</dbReference>
<keyword evidence="9" id="KW-1185">Reference proteome</keyword>
<dbReference type="HOGENOM" id="CLU_858123_0_0_1"/>
<gene>
    <name evidence="8" type="ORF">DI09_69p90</name>
</gene>
<dbReference type="RefSeq" id="XP_013236928.1">
    <property type="nucleotide sequence ID" value="XM_013381474.1"/>
</dbReference>
<dbReference type="AlphaFoldDB" id="A0A098VNF8"/>